<comment type="catalytic activity">
    <reaction evidence="11">
        <text>L-seryl-[protein] + ATP = O-phospho-L-seryl-[protein] + ADP + H(+)</text>
        <dbReference type="Rhea" id="RHEA:17989"/>
        <dbReference type="Rhea" id="RHEA-COMP:9863"/>
        <dbReference type="Rhea" id="RHEA-COMP:11604"/>
        <dbReference type="ChEBI" id="CHEBI:15378"/>
        <dbReference type="ChEBI" id="CHEBI:29999"/>
        <dbReference type="ChEBI" id="CHEBI:30616"/>
        <dbReference type="ChEBI" id="CHEBI:83421"/>
        <dbReference type="ChEBI" id="CHEBI:456216"/>
        <dbReference type="EC" id="2.7.11.12"/>
    </reaction>
</comment>
<keyword evidence="3 12" id="KW-0723">Serine/threonine-protein kinase</keyword>
<dbReference type="InterPro" id="IPR017441">
    <property type="entry name" value="Protein_kinase_ATP_BS"/>
</dbReference>
<keyword evidence="6 12" id="KW-0547">Nucleotide-binding</keyword>
<dbReference type="AlphaFoldDB" id="A0A9P0ANE4"/>
<sequence length="756" mass="85991">MGNGAATNLRRTSKNSAEDLNQIRRNSKNVVEVKRRVSGPGDGEYWKSVVVRLKKELTDLEEKYGNVQGELFETRKDLTCREGDILKLQREVHKLKSVLQQTAQFKYDQDILSSIQEQHAMANRNPHNQQAAGGIHLTKKQGVSAESSESTGLASDISIVKHEKDFRSKQLIKDAILDNDFLRNLDTVRVREMVDSMYSKEVAANTVFLREGDSGAHLYVSAEGEFEVIKNDTTLGRIGPGKTFGELALLYNCMRTASIRAVEDSKVWVLDRRIFQRIMVRTGLQRLQDNLGFLRSVPLLAKLCNEVLAKIADVLEVEFYPAGAHIIRQGASGDTFFIISSGCVKVTQRLPGCIEGEEEEIRTLQRGDYFGEQALLKEDCRTASIIAQHPGVECLTLDRESFNQLIGDLCEIREKCYDDVERLGRPMSCLQMEKQEYDYIHLDDLDVIATLGIGGFGRVELVQYREDRNLTFALKCLKKQHIVDTQQQNHIISEKTIMMGCRNPFISRLYRTFRDSKYVYMMLEACLGGEVWTILRDRGCFDDHTTRFITGCVIEAFDYMHTRGLIYRDLKPENLLLDSRGYVKLVDFGFAKRMGYSSKTWTFCGTPEYVSPETILNKGHDRAVDYWALGILMHELLTGSPPFSASDPMKTYNLILKGIDMIDFAKFTVSRSAQSLIKKLCRDSPSERLGYQRGGVGDIKKHKWYQGFDWDGLISRTLPAPIQQPVRGPCDVTNFDCFGKDNDIPPDEFSDWDKDF</sequence>
<dbReference type="InterPro" id="IPR011009">
    <property type="entry name" value="Kinase-like_dom_sf"/>
</dbReference>
<dbReference type="SMART" id="SM00133">
    <property type="entry name" value="S_TK_X"/>
    <property type="match status" value="1"/>
</dbReference>
<feature type="binding site" evidence="14 15">
    <location>
        <position position="475"/>
    </location>
    <ligand>
        <name>ATP</name>
        <dbReference type="ChEBI" id="CHEBI:30616"/>
    </ligand>
</feature>
<evidence type="ECO:0000256" key="8">
    <source>
        <dbReference type="ARBA" id="ARBA00022840"/>
    </source>
</evidence>
<organism evidence="19 20">
    <name type="scientific">Brassicogethes aeneus</name>
    <name type="common">Rape pollen beetle</name>
    <name type="synonym">Meligethes aeneus</name>
    <dbReference type="NCBI Taxonomy" id="1431903"/>
    <lineage>
        <taxon>Eukaryota</taxon>
        <taxon>Metazoa</taxon>
        <taxon>Ecdysozoa</taxon>
        <taxon>Arthropoda</taxon>
        <taxon>Hexapoda</taxon>
        <taxon>Insecta</taxon>
        <taxon>Pterygota</taxon>
        <taxon>Neoptera</taxon>
        <taxon>Endopterygota</taxon>
        <taxon>Coleoptera</taxon>
        <taxon>Polyphaga</taxon>
        <taxon>Cucujiformia</taxon>
        <taxon>Nitidulidae</taxon>
        <taxon>Meligethinae</taxon>
        <taxon>Brassicogethes</taxon>
    </lineage>
</organism>
<dbReference type="FunFam" id="1.10.510.10:FF:000210">
    <property type="entry name" value="Non-specific serine/threonine protein kinase"/>
    <property type="match status" value="1"/>
</dbReference>
<evidence type="ECO:0000256" key="1">
    <source>
        <dbReference type="ARBA" id="ARBA00006352"/>
    </source>
</evidence>
<feature type="active site" description="Proton acceptor" evidence="13">
    <location>
        <position position="569"/>
    </location>
</feature>
<dbReference type="Proteomes" id="UP001154078">
    <property type="component" value="Chromosome 1"/>
</dbReference>
<dbReference type="PROSITE" id="PS00108">
    <property type="entry name" value="PROTEIN_KINASE_ST"/>
    <property type="match status" value="1"/>
</dbReference>
<dbReference type="FunFam" id="2.60.120.10:FF:000064">
    <property type="entry name" value="cGMP-dependent protein kinase, isozyme"/>
    <property type="match status" value="1"/>
</dbReference>
<dbReference type="Gene3D" id="3.30.200.20">
    <property type="entry name" value="Phosphorylase Kinase, domain 1"/>
    <property type="match status" value="1"/>
</dbReference>
<dbReference type="InterPro" id="IPR035014">
    <property type="entry name" value="STKc_cGK"/>
</dbReference>
<dbReference type="CDD" id="cd05572">
    <property type="entry name" value="STKc_cGK"/>
    <property type="match status" value="1"/>
</dbReference>
<evidence type="ECO:0000256" key="5">
    <source>
        <dbReference type="ARBA" id="ARBA00022679"/>
    </source>
</evidence>
<dbReference type="GO" id="GO:0030553">
    <property type="term" value="F:cGMP binding"/>
    <property type="evidence" value="ECO:0007669"/>
    <property type="project" value="UniProtKB-KW"/>
</dbReference>
<dbReference type="FunFam" id="2.60.120.10:FF:000072">
    <property type="entry name" value="cGMP-dependent protein kinase"/>
    <property type="match status" value="1"/>
</dbReference>
<dbReference type="Gene3D" id="1.10.510.10">
    <property type="entry name" value="Transferase(Phosphotransferase) domain 1"/>
    <property type="match status" value="1"/>
</dbReference>
<evidence type="ECO:0000313" key="19">
    <source>
        <dbReference type="EMBL" id="CAH0545738.1"/>
    </source>
</evidence>
<dbReference type="PROSITE" id="PS00888">
    <property type="entry name" value="CNMP_BINDING_1"/>
    <property type="match status" value="1"/>
</dbReference>
<evidence type="ECO:0000259" key="16">
    <source>
        <dbReference type="PROSITE" id="PS50011"/>
    </source>
</evidence>
<keyword evidence="8 12" id="KW-0067">ATP-binding</keyword>
<dbReference type="SUPFAM" id="SSF56112">
    <property type="entry name" value="Protein kinase-like (PK-like)"/>
    <property type="match status" value="1"/>
</dbReference>
<dbReference type="SUPFAM" id="SSF51206">
    <property type="entry name" value="cAMP-binding domain-like"/>
    <property type="match status" value="2"/>
</dbReference>
<comment type="catalytic activity">
    <reaction evidence="10 12">
        <text>L-threonyl-[protein] + ATP = O-phospho-L-threonyl-[protein] + ADP + H(+)</text>
        <dbReference type="Rhea" id="RHEA:46608"/>
        <dbReference type="Rhea" id="RHEA-COMP:11060"/>
        <dbReference type="Rhea" id="RHEA-COMP:11605"/>
        <dbReference type="ChEBI" id="CHEBI:15378"/>
        <dbReference type="ChEBI" id="CHEBI:30013"/>
        <dbReference type="ChEBI" id="CHEBI:30616"/>
        <dbReference type="ChEBI" id="CHEBI:61977"/>
        <dbReference type="ChEBI" id="CHEBI:456216"/>
        <dbReference type="EC" id="2.7.11.12"/>
    </reaction>
</comment>
<dbReference type="PANTHER" id="PTHR24353">
    <property type="entry name" value="CYCLIC NUCLEOTIDE-DEPENDENT PROTEIN KINASE"/>
    <property type="match status" value="1"/>
</dbReference>
<evidence type="ECO:0000256" key="13">
    <source>
        <dbReference type="PIRSR" id="PIRSR000559-1"/>
    </source>
</evidence>
<evidence type="ECO:0000256" key="10">
    <source>
        <dbReference type="ARBA" id="ARBA00047298"/>
    </source>
</evidence>
<dbReference type="SMART" id="SM00220">
    <property type="entry name" value="S_TKc"/>
    <property type="match status" value="1"/>
</dbReference>
<dbReference type="PROSITE" id="PS50042">
    <property type="entry name" value="CNMP_BINDING_3"/>
    <property type="match status" value="2"/>
</dbReference>
<dbReference type="InterPro" id="IPR000595">
    <property type="entry name" value="cNMP-bd_dom"/>
</dbReference>
<dbReference type="PROSITE" id="PS51285">
    <property type="entry name" value="AGC_KINASE_CTER"/>
    <property type="match status" value="1"/>
</dbReference>
<evidence type="ECO:0000256" key="4">
    <source>
        <dbReference type="ARBA" id="ARBA00022535"/>
    </source>
</evidence>
<dbReference type="GO" id="GO:0005737">
    <property type="term" value="C:cytoplasm"/>
    <property type="evidence" value="ECO:0007669"/>
    <property type="project" value="UniProtKB-ARBA"/>
</dbReference>
<dbReference type="InterPro" id="IPR002374">
    <property type="entry name" value="cGMP_dep_kinase"/>
</dbReference>
<dbReference type="PIRSF" id="PIRSF000559">
    <property type="entry name" value="cGMP-dep_kinase"/>
    <property type="match status" value="1"/>
</dbReference>
<dbReference type="GO" id="GO:0005524">
    <property type="term" value="F:ATP binding"/>
    <property type="evidence" value="ECO:0007669"/>
    <property type="project" value="UniProtKB-UniRule"/>
</dbReference>
<dbReference type="InterPro" id="IPR018490">
    <property type="entry name" value="cNMP-bd_dom_sf"/>
</dbReference>
<dbReference type="PANTHER" id="PTHR24353:SF147">
    <property type="entry name" value="CGMP-DEPENDENT SERINE_THREONIN PROTEIN KINASE-RELATED"/>
    <property type="match status" value="1"/>
</dbReference>
<dbReference type="GO" id="GO:0004692">
    <property type="term" value="F:cGMP-dependent protein kinase activity"/>
    <property type="evidence" value="ECO:0007669"/>
    <property type="project" value="UniProtKB-EC"/>
</dbReference>
<feature type="binding site" evidence="14">
    <location>
        <begin position="451"/>
        <end position="459"/>
    </location>
    <ligand>
        <name>ATP</name>
        <dbReference type="ChEBI" id="CHEBI:30616"/>
    </ligand>
</feature>
<accession>A0A9P0ANE4</accession>
<comment type="similarity">
    <text evidence="1 12">Belongs to the protein kinase superfamily. AGC Ser/Thr protein kinase family. cGMP subfamily.</text>
</comment>
<feature type="domain" description="Cyclic nucleotide-binding" evidence="17">
    <location>
        <begin position="181"/>
        <end position="296"/>
    </location>
</feature>
<dbReference type="Pfam" id="PF00027">
    <property type="entry name" value="cNMP_binding"/>
    <property type="match status" value="2"/>
</dbReference>
<dbReference type="SMART" id="SM00100">
    <property type="entry name" value="cNMP"/>
    <property type="match status" value="2"/>
</dbReference>
<evidence type="ECO:0000256" key="7">
    <source>
        <dbReference type="ARBA" id="ARBA00022777"/>
    </source>
</evidence>
<dbReference type="Gene3D" id="2.60.120.10">
    <property type="entry name" value="Jelly Rolls"/>
    <property type="match status" value="2"/>
</dbReference>
<evidence type="ECO:0000256" key="6">
    <source>
        <dbReference type="ARBA" id="ARBA00022741"/>
    </source>
</evidence>
<dbReference type="PRINTS" id="PR00104">
    <property type="entry name" value="CGMPKINASE"/>
</dbReference>
<feature type="domain" description="AGC-kinase C-terminal" evidence="18">
    <location>
        <begin position="706"/>
        <end position="756"/>
    </location>
</feature>
<evidence type="ECO:0000256" key="11">
    <source>
        <dbReference type="ARBA" id="ARBA00047462"/>
    </source>
</evidence>
<evidence type="ECO:0000256" key="3">
    <source>
        <dbReference type="ARBA" id="ARBA00022527"/>
    </source>
</evidence>
<keyword evidence="4 12" id="KW-0140">cGMP</keyword>
<dbReference type="PROSITE" id="PS00889">
    <property type="entry name" value="CNMP_BINDING_2"/>
    <property type="match status" value="2"/>
</dbReference>
<evidence type="ECO:0000259" key="18">
    <source>
        <dbReference type="PROSITE" id="PS51285"/>
    </source>
</evidence>
<evidence type="ECO:0000256" key="9">
    <source>
        <dbReference type="ARBA" id="ARBA00022992"/>
    </source>
</evidence>
<keyword evidence="5 12" id="KW-0808">Transferase</keyword>
<dbReference type="PROSITE" id="PS50011">
    <property type="entry name" value="PROTEIN_KINASE_DOM"/>
    <property type="match status" value="1"/>
</dbReference>
<keyword evidence="20" id="KW-1185">Reference proteome</keyword>
<feature type="domain" description="Cyclic nucleotide-binding" evidence="17">
    <location>
        <begin position="299"/>
        <end position="423"/>
    </location>
</feature>
<dbReference type="OrthoDB" id="63267at2759"/>
<keyword evidence="7 12" id="KW-0418">Kinase</keyword>
<evidence type="ECO:0000259" key="17">
    <source>
        <dbReference type="PROSITE" id="PS50042"/>
    </source>
</evidence>
<feature type="domain" description="Protein kinase" evidence="16">
    <location>
        <begin position="445"/>
        <end position="705"/>
    </location>
</feature>
<evidence type="ECO:0000256" key="15">
    <source>
        <dbReference type="PROSITE-ProRule" id="PRU10141"/>
    </source>
</evidence>
<evidence type="ECO:0000256" key="12">
    <source>
        <dbReference type="PIRNR" id="PIRNR000559"/>
    </source>
</evidence>
<evidence type="ECO:0000256" key="2">
    <source>
        <dbReference type="ARBA" id="ARBA00012428"/>
    </source>
</evidence>
<proteinExistence type="inferred from homology"/>
<name>A0A9P0ANE4_BRAAE</name>
<dbReference type="Pfam" id="PF00069">
    <property type="entry name" value="Pkinase"/>
    <property type="match status" value="1"/>
</dbReference>
<dbReference type="PROSITE" id="PS00107">
    <property type="entry name" value="PROTEIN_KINASE_ATP"/>
    <property type="match status" value="1"/>
</dbReference>
<dbReference type="InterPro" id="IPR014710">
    <property type="entry name" value="RmlC-like_jellyroll"/>
</dbReference>
<dbReference type="InterPro" id="IPR000719">
    <property type="entry name" value="Prot_kinase_dom"/>
</dbReference>
<dbReference type="CDD" id="cd00038">
    <property type="entry name" value="CAP_ED"/>
    <property type="match status" value="2"/>
</dbReference>
<dbReference type="InterPro" id="IPR008271">
    <property type="entry name" value="Ser/Thr_kinase_AS"/>
</dbReference>
<reference evidence="19" key="1">
    <citation type="submission" date="2021-12" db="EMBL/GenBank/DDBJ databases">
        <authorList>
            <person name="King R."/>
        </authorList>
    </citation>
    <scope>NUCLEOTIDE SEQUENCE</scope>
</reference>
<gene>
    <name evidence="19" type="ORF">MELIAE_LOCUS73</name>
</gene>
<dbReference type="InterPro" id="IPR018488">
    <property type="entry name" value="cNMP-bd_CS"/>
</dbReference>
<dbReference type="EMBL" id="OV121132">
    <property type="protein sequence ID" value="CAH0545738.1"/>
    <property type="molecule type" value="Genomic_DNA"/>
</dbReference>
<dbReference type="InterPro" id="IPR000961">
    <property type="entry name" value="AGC-kinase_C"/>
</dbReference>
<keyword evidence="9 12" id="KW-0142">cGMP-binding</keyword>
<evidence type="ECO:0000256" key="14">
    <source>
        <dbReference type="PIRSR" id="PIRSR000559-2"/>
    </source>
</evidence>
<evidence type="ECO:0000313" key="20">
    <source>
        <dbReference type="Proteomes" id="UP001154078"/>
    </source>
</evidence>
<protein>
    <recommendedName>
        <fullName evidence="2 12">cGMP-dependent protein kinase</fullName>
        <ecNumber evidence="2 12">2.7.11.12</ecNumber>
    </recommendedName>
</protein>
<dbReference type="EC" id="2.7.11.12" evidence="2 12"/>